<evidence type="ECO:0000259" key="1">
    <source>
        <dbReference type="Pfam" id="PF00651"/>
    </source>
</evidence>
<evidence type="ECO:0000313" key="3">
    <source>
        <dbReference type="Proteomes" id="UP000012338"/>
    </source>
</evidence>
<feature type="domain" description="BTB" evidence="1">
    <location>
        <begin position="194"/>
        <end position="255"/>
    </location>
</feature>
<dbReference type="AlphaFoldDB" id="N4X3C8"/>
<dbReference type="Gene3D" id="3.30.710.10">
    <property type="entry name" value="Potassium Channel Kv1.1, Chain A"/>
    <property type="match status" value="1"/>
</dbReference>
<dbReference type="InterPro" id="IPR011333">
    <property type="entry name" value="SKP1/BTB/POZ_sf"/>
</dbReference>
<reference evidence="2 3" key="1">
    <citation type="journal article" date="2012" name="PLoS Pathog.">
        <title>Diverse lifestyles and strategies of plant pathogenesis encoded in the genomes of eighteen Dothideomycetes fungi.</title>
        <authorList>
            <person name="Ohm R.A."/>
            <person name="Feau N."/>
            <person name="Henrissat B."/>
            <person name="Schoch C.L."/>
            <person name="Horwitz B.A."/>
            <person name="Barry K.W."/>
            <person name="Condon B.J."/>
            <person name="Copeland A.C."/>
            <person name="Dhillon B."/>
            <person name="Glaser F."/>
            <person name="Hesse C.N."/>
            <person name="Kosti I."/>
            <person name="LaButti K."/>
            <person name="Lindquist E.A."/>
            <person name="Lucas S."/>
            <person name="Salamov A.A."/>
            <person name="Bradshaw R.E."/>
            <person name="Ciuffetti L."/>
            <person name="Hamelin R.C."/>
            <person name="Kema G.H.J."/>
            <person name="Lawrence C."/>
            <person name="Scott J.A."/>
            <person name="Spatafora J.W."/>
            <person name="Turgeon B.G."/>
            <person name="de Wit P.J.G.M."/>
            <person name="Zhong S."/>
            <person name="Goodwin S.B."/>
            <person name="Grigoriev I.V."/>
        </authorList>
    </citation>
    <scope>NUCLEOTIDE SEQUENCE [LARGE SCALE GENOMIC DNA]</scope>
    <source>
        <strain evidence="3">C4 / ATCC 48331 / race T</strain>
    </source>
</reference>
<sequence length="374" mass="42720">MTSSRISKHLTFCQCFVTDTSSRMLMQTPVTIVCGEDLTTELTMHEELLRHHSRVLEERFSKAEPLRELYEQSHALRNKIAAHVFPEVTEDDSEASSHQEQLILLTMSAYDSYPLPAYHEAIRKLIDVATQDAITSKHVKTRKFAAATYDSDIRARLACIKPRSVYAIVQKLFARLHRIEKKEFEAAKKDPLRAAAQKRIVIPGFEQDAVQFVMQWIYKGALSCEDLPQLYNTLQLARLWGIEVLVEFCENKLYTIINGLLQSKLGHCTALQSLFECSLNQYDNSLRVIFQIILKDQNAPKRLQELVIKAVATDLNLETWPKLKPLVSHDTVVKLIGTLVQKYAPRSASISSDRDMDNEDKSPYARSLMHVTDV</sequence>
<dbReference type="Pfam" id="PF00651">
    <property type="entry name" value="BTB"/>
    <property type="match status" value="1"/>
</dbReference>
<dbReference type="EMBL" id="KB733461">
    <property type="protein sequence ID" value="ENI02998.1"/>
    <property type="molecule type" value="Genomic_DNA"/>
</dbReference>
<name>N4X3C8_COCH4</name>
<reference evidence="3" key="2">
    <citation type="journal article" date="2013" name="PLoS Genet.">
        <title>Comparative genome structure, secondary metabolite, and effector coding capacity across Cochliobolus pathogens.</title>
        <authorList>
            <person name="Condon B.J."/>
            <person name="Leng Y."/>
            <person name="Wu D."/>
            <person name="Bushley K.E."/>
            <person name="Ohm R.A."/>
            <person name="Otillar R."/>
            <person name="Martin J."/>
            <person name="Schackwitz W."/>
            <person name="Grimwood J."/>
            <person name="MohdZainudin N."/>
            <person name="Xue C."/>
            <person name="Wang R."/>
            <person name="Manning V.A."/>
            <person name="Dhillon B."/>
            <person name="Tu Z.J."/>
            <person name="Steffenson B.J."/>
            <person name="Salamov A."/>
            <person name="Sun H."/>
            <person name="Lowry S."/>
            <person name="LaButti K."/>
            <person name="Han J."/>
            <person name="Copeland A."/>
            <person name="Lindquist E."/>
            <person name="Barry K."/>
            <person name="Schmutz J."/>
            <person name="Baker S.E."/>
            <person name="Ciuffetti L.M."/>
            <person name="Grigoriev I.V."/>
            <person name="Zhong S."/>
            <person name="Turgeon B.G."/>
        </authorList>
    </citation>
    <scope>NUCLEOTIDE SEQUENCE [LARGE SCALE GENOMIC DNA]</scope>
    <source>
        <strain evidence="3">C4 / ATCC 48331 / race T</strain>
    </source>
</reference>
<proteinExistence type="predicted"/>
<dbReference type="SUPFAM" id="SSF54695">
    <property type="entry name" value="POZ domain"/>
    <property type="match status" value="1"/>
</dbReference>
<dbReference type="InterPro" id="IPR000210">
    <property type="entry name" value="BTB/POZ_dom"/>
</dbReference>
<organism evidence="2 3">
    <name type="scientific">Cochliobolus heterostrophus (strain C4 / ATCC 48331 / race T)</name>
    <name type="common">Southern corn leaf blight fungus</name>
    <name type="synonym">Bipolaris maydis</name>
    <dbReference type="NCBI Taxonomy" id="665024"/>
    <lineage>
        <taxon>Eukaryota</taxon>
        <taxon>Fungi</taxon>
        <taxon>Dikarya</taxon>
        <taxon>Ascomycota</taxon>
        <taxon>Pezizomycotina</taxon>
        <taxon>Dothideomycetes</taxon>
        <taxon>Pleosporomycetidae</taxon>
        <taxon>Pleosporales</taxon>
        <taxon>Pleosporineae</taxon>
        <taxon>Pleosporaceae</taxon>
        <taxon>Bipolaris</taxon>
    </lineage>
</organism>
<dbReference type="RefSeq" id="XP_014076907.1">
    <property type="nucleotide sequence ID" value="XM_014221432.1"/>
</dbReference>
<keyword evidence="3" id="KW-1185">Reference proteome</keyword>
<dbReference type="OrthoDB" id="3794120at2759"/>
<dbReference type="Proteomes" id="UP000012338">
    <property type="component" value="Unassembled WGS sequence"/>
</dbReference>
<dbReference type="GeneID" id="25838120"/>
<protein>
    <recommendedName>
        <fullName evidence="1">BTB domain-containing protein</fullName>
    </recommendedName>
</protein>
<evidence type="ECO:0000313" key="2">
    <source>
        <dbReference type="EMBL" id="ENI02998.1"/>
    </source>
</evidence>
<gene>
    <name evidence="2" type="ORF">COCC4DRAFT_143458</name>
</gene>
<accession>N4X3C8</accession>
<dbReference type="HOGENOM" id="CLU_765054_0_0_1"/>